<accession>A0ACB8D5S7</accession>
<keyword evidence="2" id="KW-1185">Reference proteome</keyword>
<name>A0ACB8D5S7_DERSI</name>
<gene>
    <name evidence="1" type="ORF">HPB49_013956</name>
</gene>
<reference evidence="1" key="1">
    <citation type="submission" date="2020-05" db="EMBL/GenBank/DDBJ databases">
        <title>Large-scale comparative analyses of tick genomes elucidate their genetic diversity and vector capacities.</title>
        <authorList>
            <person name="Jia N."/>
            <person name="Wang J."/>
            <person name="Shi W."/>
            <person name="Du L."/>
            <person name="Sun Y."/>
            <person name="Zhan W."/>
            <person name="Jiang J."/>
            <person name="Wang Q."/>
            <person name="Zhang B."/>
            <person name="Ji P."/>
            <person name="Sakyi L.B."/>
            <person name="Cui X."/>
            <person name="Yuan T."/>
            <person name="Jiang B."/>
            <person name="Yang W."/>
            <person name="Lam T.T.-Y."/>
            <person name="Chang Q."/>
            <person name="Ding S."/>
            <person name="Wang X."/>
            <person name="Zhu J."/>
            <person name="Ruan X."/>
            <person name="Zhao L."/>
            <person name="Wei J."/>
            <person name="Que T."/>
            <person name="Du C."/>
            <person name="Cheng J."/>
            <person name="Dai P."/>
            <person name="Han X."/>
            <person name="Huang E."/>
            <person name="Gao Y."/>
            <person name="Liu J."/>
            <person name="Shao H."/>
            <person name="Ye R."/>
            <person name="Li L."/>
            <person name="Wei W."/>
            <person name="Wang X."/>
            <person name="Wang C."/>
            <person name="Yang T."/>
            <person name="Huo Q."/>
            <person name="Li W."/>
            <person name="Guo W."/>
            <person name="Chen H."/>
            <person name="Zhou L."/>
            <person name="Ni X."/>
            <person name="Tian J."/>
            <person name="Zhou Y."/>
            <person name="Sheng Y."/>
            <person name="Liu T."/>
            <person name="Pan Y."/>
            <person name="Xia L."/>
            <person name="Li J."/>
            <person name="Zhao F."/>
            <person name="Cao W."/>
        </authorList>
    </citation>
    <scope>NUCLEOTIDE SEQUENCE</scope>
    <source>
        <strain evidence="1">Dsil-2018</strain>
    </source>
</reference>
<proteinExistence type="predicted"/>
<organism evidence="1 2">
    <name type="scientific">Dermacentor silvarum</name>
    <name type="common">Tick</name>
    <dbReference type="NCBI Taxonomy" id="543639"/>
    <lineage>
        <taxon>Eukaryota</taxon>
        <taxon>Metazoa</taxon>
        <taxon>Ecdysozoa</taxon>
        <taxon>Arthropoda</taxon>
        <taxon>Chelicerata</taxon>
        <taxon>Arachnida</taxon>
        <taxon>Acari</taxon>
        <taxon>Parasitiformes</taxon>
        <taxon>Ixodida</taxon>
        <taxon>Ixodoidea</taxon>
        <taxon>Ixodidae</taxon>
        <taxon>Rhipicephalinae</taxon>
        <taxon>Dermacentor</taxon>
    </lineage>
</organism>
<protein>
    <submittedName>
        <fullName evidence="1">Uncharacterized protein</fullName>
    </submittedName>
</protein>
<comment type="caution">
    <text evidence="1">The sequence shown here is derived from an EMBL/GenBank/DDBJ whole genome shotgun (WGS) entry which is preliminary data.</text>
</comment>
<evidence type="ECO:0000313" key="2">
    <source>
        <dbReference type="Proteomes" id="UP000821865"/>
    </source>
</evidence>
<dbReference type="Proteomes" id="UP000821865">
    <property type="component" value="Chromosome 3"/>
</dbReference>
<sequence>MQAKTPGEDKRNRPGGEAALCTVGTRGGAGGGCTRCTPTRPLLRHMEPPLPGPALPFKKQPGHNIRCPWWDTWEEGAREGRGSSGAHGEHRRECSGRRRPPRRCPRYQQRVSYKPLRPIILSDAWKAVTIDTIRNCFRHAGFVLDSEDSATGHELAAELPPYNERYRRYNDDNVLVIDERYQRPPCQWGYAVTFEQFANFDSAILPCAEVYDEIVRQVLEPSQVDSDSDDDAPPTPQPSSADLVQALTTLFSVYSDSQTLWDIQADLIAPS</sequence>
<dbReference type="EMBL" id="CM023472">
    <property type="protein sequence ID" value="KAH7959800.1"/>
    <property type="molecule type" value="Genomic_DNA"/>
</dbReference>
<evidence type="ECO:0000313" key="1">
    <source>
        <dbReference type="EMBL" id="KAH7959800.1"/>
    </source>
</evidence>